<dbReference type="RefSeq" id="XP_018148317.1">
    <property type="nucleotide sequence ID" value="XM_018280315.1"/>
</dbReference>
<accession>A0A179G301</accession>
<keyword evidence="2" id="KW-1185">Reference proteome</keyword>
<evidence type="ECO:0000313" key="2">
    <source>
        <dbReference type="Proteomes" id="UP000078397"/>
    </source>
</evidence>
<dbReference type="KEGG" id="pchm:VFPPC_00260"/>
<sequence length="123" mass="13538">MAGNSPTDMAAHVGVFPGGVKCILRGRNGHDRLARIAAKTNKHMQKRRRKERRKGVLLVVPDEWSVANIRTGVNSAVVSVLGSGRASRGYVYARIMNWICQHIEHVKVQILAGMLVPMATNNI</sequence>
<comment type="caution">
    <text evidence="1">The sequence shown here is derived from an EMBL/GenBank/DDBJ whole genome shotgun (WGS) entry which is preliminary data.</text>
</comment>
<evidence type="ECO:0000313" key="1">
    <source>
        <dbReference type="EMBL" id="OAQ72234.1"/>
    </source>
</evidence>
<dbReference type="EMBL" id="LSBJ02000001">
    <property type="protein sequence ID" value="OAQ72234.1"/>
    <property type="molecule type" value="Genomic_DNA"/>
</dbReference>
<dbReference type="AlphaFoldDB" id="A0A179G301"/>
<dbReference type="GeneID" id="28844309"/>
<gene>
    <name evidence="1" type="ORF">VFPPC_00260</name>
</gene>
<protein>
    <submittedName>
        <fullName evidence="1">Uncharacterized protein</fullName>
    </submittedName>
</protein>
<name>A0A179G301_METCM</name>
<dbReference type="Proteomes" id="UP000078397">
    <property type="component" value="Unassembled WGS sequence"/>
</dbReference>
<proteinExistence type="predicted"/>
<organism evidence="1 2">
    <name type="scientific">Pochonia chlamydosporia 170</name>
    <dbReference type="NCBI Taxonomy" id="1380566"/>
    <lineage>
        <taxon>Eukaryota</taxon>
        <taxon>Fungi</taxon>
        <taxon>Dikarya</taxon>
        <taxon>Ascomycota</taxon>
        <taxon>Pezizomycotina</taxon>
        <taxon>Sordariomycetes</taxon>
        <taxon>Hypocreomycetidae</taxon>
        <taxon>Hypocreales</taxon>
        <taxon>Clavicipitaceae</taxon>
        <taxon>Pochonia</taxon>
    </lineage>
</organism>
<reference evidence="1 2" key="1">
    <citation type="journal article" date="2016" name="PLoS Pathog.">
        <title>Biosynthesis of antibiotic leucinostatins in bio-control fungus Purpureocillium lilacinum and their inhibition on phytophthora revealed by genome mining.</title>
        <authorList>
            <person name="Wang G."/>
            <person name="Liu Z."/>
            <person name="Lin R."/>
            <person name="Li E."/>
            <person name="Mao Z."/>
            <person name="Ling J."/>
            <person name="Yang Y."/>
            <person name="Yin W.B."/>
            <person name="Xie B."/>
        </authorList>
    </citation>
    <scope>NUCLEOTIDE SEQUENCE [LARGE SCALE GENOMIC DNA]</scope>
    <source>
        <strain evidence="1">170</strain>
    </source>
</reference>